<name>A0A1U7HVF9_9CHRO</name>
<dbReference type="STRING" id="247279.NIES1031_09240"/>
<accession>A0A1U7HVF9</accession>
<comment type="caution">
    <text evidence="1">The sequence shown here is derived from an EMBL/GenBank/DDBJ whole genome shotgun (WGS) entry which is preliminary data.</text>
</comment>
<dbReference type="EMBL" id="MRCC01000006">
    <property type="protein sequence ID" value="OKH27515.1"/>
    <property type="molecule type" value="Genomic_DNA"/>
</dbReference>
<dbReference type="AlphaFoldDB" id="A0A1U7HVF9"/>
<reference evidence="1 2" key="1">
    <citation type="submission" date="2016-11" db="EMBL/GenBank/DDBJ databases">
        <title>Draft Genome Sequences of Nine Cyanobacterial Strains from Diverse Habitats.</title>
        <authorList>
            <person name="Zhu T."/>
            <person name="Hou S."/>
            <person name="Lu X."/>
            <person name="Hess W.R."/>
        </authorList>
    </citation>
    <scope>NUCLEOTIDE SEQUENCE [LARGE SCALE GENOMIC DNA]</scope>
    <source>
        <strain evidence="1 2">5.2 s.c.1</strain>
    </source>
</reference>
<dbReference type="RefSeq" id="WP_073549174.1">
    <property type="nucleotide sequence ID" value="NZ_CAWMVK010000040.1"/>
</dbReference>
<evidence type="ECO:0000313" key="2">
    <source>
        <dbReference type="Proteomes" id="UP000185984"/>
    </source>
</evidence>
<protein>
    <recommendedName>
        <fullName evidence="3">DUF4359 domain-containing protein</fullName>
    </recommendedName>
</protein>
<evidence type="ECO:0008006" key="3">
    <source>
        <dbReference type="Google" id="ProtNLM"/>
    </source>
</evidence>
<evidence type="ECO:0000313" key="1">
    <source>
        <dbReference type="EMBL" id="OKH27515.1"/>
    </source>
</evidence>
<keyword evidence="2" id="KW-1185">Reference proteome</keyword>
<sequence>MKNLPIITYVGVAALAGIGITMAVTNPSLPAYEAYAVQRLTEYLKSDVCPQVPEVFGDFLQRNCSKIVDSSQAQMRLIITQATQQQNFILFSIYRTNLSVNPLLPSYQFETVGVFHNFYTYSAERQ</sequence>
<gene>
    <name evidence="1" type="ORF">NIES1031_09240</name>
</gene>
<organism evidence="1 2">
    <name type="scientific">Chroogloeocystis siderophila 5.2 s.c.1</name>
    <dbReference type="NCBI Taxonomy" id="247279"/>
    <lineage>
        <taxon>Bacteria</taxon>
        <taxon>Bacillati</taxon>
        <taxon>Cyanobacteriota</taxon>
        <taxon>Cyanophyceae</taxon>
        <taxon>Oscillatoriophycideae</taxon>
        <taxon>Chroococcales</taxon>
        <taxon>Chroococcaceae</taxon>
        <taxon>Chroogloeocystis</taxon>
    </lineage>
</organism>
<dbReference type="OrthoDB" id="573423at2"/>
<proteinExistence type="predicted"/>
<dbReference type="Pfam" id="PF14271">
    <property type="entry name" value="DUF4359"/>
    <property type="match status" value="1"/>
</dbReference>
<dbReference type="InterPro" id="IPR025578">
    <property type="entry name" value="DUF4359"/>
</dbReference>
<dbReference type="Proteomes" id="UP000185984">
    <property type="component" value="Unassembled WGS sequence"/>
</dbReference>